<proteinExistence type="inferred from homology"/>
<accession>A0A2K2FUT6</accession>
<dbReference type="Pfam" id="PF01171">
    <property type="entry name" value="ATP_bind_3"/>
    <property type="match status" value="1"/>
</dbReference>
<dbReference type="OrthoDB" id="9807403at2"/>
<evidence type="ECO:0000256" key="6">
    <source>
        <dbReference type="HAMAP-Rule" id="MF_01161"/>
    </source>
</evidence>
<dbReference type="PANTHER" id="PTHR43033">
    <property type="entry name" value="TRNA(ILE)-LYSIDINE SYNTHASE-RELATED"/>
    <property type="match status" value="1"/>
</dbReference>
<evidence type="ECO:0000259" key="7">
    <source>
        <dbReference type="Pfam" id="PF01171"/>
    </source>
</evidence>
<dbReference type="EMBL" id="LYMM01000073">
    <property type="protein sequence ID" value="PNU02542.1"/>
    <property type="molecule type" value="Genomic_DNA"/>
</dbReference>
<organism evidence="8 9">
    <name type="scientific">Novosphingobium guangzhouense</name>
    <dbReference type="NCBI Taxonomy" id="1850347"/>
    <lineage>
        <taxon>Bacteria</taxon>
        <taxon>Pseudomonadati</taxon>
        <taxon>Pseudomonadota</taxon>
        <taxon>Alphaproteobacteria</taxon>
        <taxon>Sphingomonadales</taxon>
        <taxon>Sphingomonadaceae</taxon>
        <taxon>Novosphingobium</taxon>
    </lineage>
</organism>
<dbReference type="GO" id="GO:0005524">
    <property type="term" value="F:ATP binding"/>
    <property type="evidence" value="ECO:0007669"/>
    <property type="project" value="UniProtKB-UniRule"/>
</dbReference>
<dbReference type="PANTHER" id="PTHR43033:SF1">
    <property type="entry name" value="TRNA(ILE)-LYSIDINE SYNTHASE-RELATED"/>
    <property type="match status" value="1"/>
</dbReference>
<comment type="subcellular location">
    <subcellularLocation>
        <location evidence="6">Cytoplasm</location>
    </subcellularLocation>
</comment>
<keyword evidence="4 6" id="KW-0067">ATP-binding</keyword>
<dbReference type="GO" id="GO:0032267">
    <property type="term" value="F:tRNA(Ile)-lysidine synthase activity"/>
    <property type="evidence" value="ECO:0007669"/>
    <property type="project" value="UniProtKB-EC"/>
</dbReference>
<dbReference type="InterPro" id="IPR012094">
    <property type="entry name" value="tRNA_Ile_lys_synt"/>
</dbReference>
<comment type="function">
    <text evidence="6">Ligates lysine onto the cytidine present at position 34 of the AUA codon-specific tRNA(Ile) that contains the anticodon CAU, in an ATP-dependent manner. Cytidine is converted to lysidine, thus changing the amino acid specificity of the tRNA from methionine to isoleucine.</text>
</comment>
<evidence type="ECO:0000256" key="3">
    <source>
        <dbReference type="ARBA" id="ARBA00022741"/>
    </source>
</evidence>
<protein>
    <recommendedName>
        <fullName evidence="6">tRNA(Ile)-lysidine synthase</fullName>
        <ecNumber evidence="6">6.3.4.19</ecNumber>
    </recommendedName>
    <alternativeName>
        <fullName evidence="6">tRNA(Ile)-2-lysyl-cytidine synthase</fullName>
    </alternativeName>
    <alternativeName>
        <fullName evidence="6">tRNA(Ile)-lysidine synthetase</fullName>
    </alternativeName>
</protein>
<keyword evidence="1 6" id="KW-0436">Ligase</keyword>
<evidence type="ECO:0000256" key="4">
    <source>
        <dbReference type="ARBA" id="ARBA00022840"/>
    </source>
</evidence>
<keyword evidence="9" id="KW-1185">Reference proteome</keyword>
<comment type="catalytic activity">
    <reaction evidence="5 6">
        <text>cytidine(34) in tRNA(Ile2) + L-lysine + ATP = lysidine(34) in tRNA(Ile2) + AMP + diphosphate + H(+)</text>
        <dbReference type="Rhea" id="RHEA:43744"/>
        <dbReference type="Rhea" id="RHEA-COMP:10625"/>
        <dbReference type="Rhea" id="RHEA-COMP:10670"/>
        <dbReference type="ChEBI" id="CHEBI:15378"/>
        <dbReference type="ChEBI" id="CHEBI:30616"/>
        <dbReference type="ChEBI" id="CHEBI:32551"/>
        <dbReference type="ChEBI" id="CHEBI:33019"/>
        <dbReference type="ChEBI" id="CHEBI:82748"/>
        <dbReference type="ChEBI" id="CHEBI:83665"/>
        <dbReference type="ChEBI" id="CHEBI:456215"/>
        <dbReference type="EC" id="6.3.4.19"/>
    </reaction>
</comment>
<comment type="similarity">
    <text evidence="6">Belongs to the tRNA(Ile)-lysidine synthase family.</text>
</comment>
<dbReference type="GO" id="GO:0005737">
    <property type="term" value="C:cytoplasm"/>
    <property type="evidence" value="ECO:0007669"/>
    <property type="project" value="UniProtKB-SubCell"/>
</dbReference>
<feature type="domain" description="tRNA(Ile)-lysidine/2-thiocytidine synthase N-terminal" evidence="7">
    <location>
        <begin position="31"/>
        <end position="205"/>
    </location>
</feature>
<dbReference type="RefSeq" id="WP_103098711.1">
    <property type="nucleotide sequence ID" value="NZ_LYMM01000073.1"/>
</dbReference>
<dbReference type="Gene3D" id="3.40.50.620">
    <property type="entry name" value="HUPs"/>
    <property type="match status" value="1"/>
</dbReference>
<dbReference type="InterPro" id="IPR012795">
    <property type="entry name" value="tRNA_Ile_lys_synt_N"/>
</dbReference>
<keyword evidence="3 6" id="KW-0547">Nucleotide-binding</keyword>
<evidence type="ECO:0000313" key="9">
    <source>
        <dbReference type="Proteomes" id="UP000236327"/>
    </source>
</evidence>
<dbReference type="HAMAP" id="MF_01161">
    <property type="entry name" value="tRNA_Ile_lys_synt"/>
    <property type="match status" value="1"/>
</dbReference>
<comment type="domain">
    <text evidence="6">The N-terminal region contains the highly conserved SGGXDS motif, predicted to be a P-loop motif involved in ATP binding.</text>
</comment>
<dbReference type="NCBIfam" id="TIGR02432">
    <property type="entry name" value="lysidine_TilS_N"/>
    <property type="match status" value="1"/>
</dbReference>
<feature type="binding site" evidence="6">
    <location>
        <begin position="35"/>
        <end position="40"/>
    </location>
    <ligand>
        <name>ATP</name>
        <dbReference type="ChEBI" id="CHEBI:30616"/>
    </ligand>
</feature>
<evidence type="ECO:0000256" key="2">
    <source>
        <dbReference type="ARBA" id="ARBA00022694"/>
    </source>
</evidence>
<evidence type="ECO:0000256" key="5">
    <source>
        <dbReference type="ARBA" id="ARBA00048539"/>
    </source>
</evidence>
<gene>
    <name evidence="6" type="primary">tilS</name>
    <name evidence="8" type="ORF">A8V01_09200</name>
</gene>
<dbReference type="SUPFAM" id="SSF52402">
    <property type="entry name" value="Adenine nucleotide alpha hydrolases-like"/>
    <property type="match status" value="1"/>
</dbReference>
<dbReference type="InterPro" id="IPR014729">
    <property type="entry name" value="Rossmann-like_a/b/a_fold"/>
</dbReference>
<keyword evidence="2 6" id="KW-0819">tRNA processing</keyword>
<comment type="caution">
    <text evidence="8">The sequence shown here is derived from an EMBL/GenBank/DDBJ whole genome shotgun (WGS) entry which is preliminary data.</text>
</comment>
<dbReference type="CDD" id="cd01992">
    <property type="entry name" value="TilS_N"/>
    <property type="match status" value="1"/>
</dbReference>
<sequence length="324" mass="34228">MGLPAAEVERFRVSVAEIWPDRVDDDAARLGVAVSGGPDSLGLLLLAHAALPGRIEAATVDHGLRVESALEAAEVARVCASIGVPHQTLTVKVGPGNVQAEARAARYAAMAEWAAERGLAALATAHHADDQAETLLMRLNRASGVAGLAGARERGSVPGAKLALLRPLLDWRRAELDLVVRAAGLVAAQDPSNSNDRFDRVRIRKALAEADWLDVAAIARSASHIAEADAALEWMAALEWRSCVTKEAMGLKYRPQAPRAVSLRVVARIVRELDGAEARGSAIARLVDGLMDGRPASIGNLVARSNAGGWSFTKAPMRAPKRNG</sequence>
<dbReference type="Proteomes" id="UP000236327">
    <property type="component" value="Unassembled WGS sequence"/>
</dbReference>
<keyword evidence="6" id="KW-0963">Cytoplasm</keyword>
<dbReference type="GO" id="GO:0006400">
    <property type="term" value="P:tRNA modification"/>
    <property type="evidence" value="ECO:0007669"/>
    <property type="project" value="UniProtKB-UniRule"/>
</dbReference>
<reference evidence="8 9" key="1">
    <citation type="submission" date="2016-05" db="EMBL/GenBank/DDBJ databases">
        <title>Complete genome sequence of Novosphingobium guangzhouense SA925(T).</title>
        <authorList>
            <person name="Sha S."/>
        </authorList>
    </citation>
    <scope>NUCLEOTIDE SEQUENCE [LARGE SCALE GENOMIC DNA]</scope>
    <source>
        <strain evidence="8 9">SA925</strain>
    </source>
</reference>
<evidence type="ECO:0000313" key="8">
    <source>
        <dbReference type="EMBL" id="PNU02542.1"/>
    </source>
</evidence>
<dbReference type="EC" id="6.3.4.19" evidence="6"/>
<dbReference type="InterPro" id="IPR011063">
    <property type="entry name" value="TilS/TtcA_N"/>
</dbReference>
<evidence type="ECO:0000256" key="1">
    <source>
        <dbReference type="ARBA" id="ARBA00022598"/>
    </source>
</evidence>
<name>A0A2K2FUT6_9SPHN</name>
<dbReference type="AlphaFoldDB" id="A0A2K2FUT6"/>